<dbReference type="InterPro" id="IPR011011">
    <property type="entry name" value="Znf_FYVE_PHD"/>
</dbReference>
<evidence type="ECO:0000256" key="11">
    <source>
        <dbReference type="ARBA" id="ARBA00023235"/>
    </source>
</evidence>
<evidence type="ECO:0000313" key="18">
    <source>
        <dbReference type="EMBL" id="PAV23464.1"/>
    </source>
</evidence>
<dbReference type="FunFam" id="3.40.50.300:FF:000296">
    <property type="entry name" value="ATP-dependent DNA helicase RecQ"/>
    <property type="match status" value="1"/>
</dbReference>
<dbReference type="PANTHER" id="PTHR13710">
    <property type="entry name" value="DNA HELICASE RECQ FAMILY MEMBER"/>
    <property type="match status" value="1"/>
</dbReference>
<organism evidence="18 19">
    <name type="scientific">Pyrrhoderma noxium</name>
    <dbReference type="NCBI Taxonomy" id="2282107"/>
    <lineage>
        <taxon>Eukaryota</taxon>
        <taxon>Fungi</taxon>
        <taxon>Dikarya</taxon>
        <taxon>Basidiomycota</taxon>
        <taxon>Agaricomycotina</taxon>
        <taxon>Agaricomycetes</taxon>
        <taxon>Hymenochaetales</taxon>
        <taxon>Hymenochaetaceae</taxon>
        <taxon>Pyrrhoderma</taxon>
    </lineage>
</organism>
<dbReference type="EMBL" id="NBII01000001">
    <property type="protein sequence ID" value="PAV23464.1"/>
    <property type="molecule type" value="Genomic_DNA"/>
</dbReference>
<comment type="similarity">
    <text evidence="2">Belongs to the helicase family. RecQ subfamily.</text>
</comment>
<dbReference type="PANTHER" id="PTHR13710:SF153">
    <property type="entry name" value="RECQ-LIKE DNA HELICASE BLM"/>
    <property type="match status" value="1"/>
</dbReference>
<dbReference type="AlphaFoldDB" id="A0A286UV78"/>
<dbReference type="InterPro" id="IPR013083">
    <property type="entry name" value="Znf_RING/FYVE/PHD"/>
</dbReference>
<feature type="compositionally biased region" description="Basic residues" evidence="15">
    <location>
        <begin position="1"/>
        <end position="10"/>
    </location>
</feature>
<protein>
    <recommendedName>
        <fullName evidence="14">DNA 3'-5' helicase</fullName>
        <ecNumber evidence="14">5.6.2.4</ecNumber>
    </recommendedName>
</protein>
<dbReference type="Gene3D" id="1.10.10.10">
    <property type="entry name" value="Winged helix-like DNA-binding domain superfamily/Winged helix DNA-binding domain"/>
    <property type="match status" value="1"/>
</dbReference>
<dbReference type="SUPFAM" id="SSF46785">
    <property type="entry name" value="Winged helix' DNA-binding domain"/>
    <property type="match status" value="1"/>
</dbReference>
<dbReference type="Pfam" id="PF12998">
    <property type="entry name" value="ING"/>
    <property type="match status" value="1"/>
</dbReference>
<dbReference type="SMART" id="SM00956">
    <property type="entry name" value="RQC"/>
    <property type="match status" value="1"/>
</dbReference>
<dbReference type="SMART" id="SM01408">
    <property type="entry name" value="ING"/>
    <property type="match status" value="1"/>
</dbReference>
<dbReference type="GO" id="GO:0031573">
    <property type="term" value="P:mitotic intra-S DNA damage checkpoint signaling"/>
    <property type="evidence" value="ECO:0007669"/>
    <property type="project" value="UniProtKB-ARBA"/>
</dbReference>
<sequence>MPTTRKRKHAHSESPEPQIDESMLKDGQNELPAELQIWESFREEYIETIDQLPLSLHRSFTLLRQFDTQSYDQMSLLLPALRQYIKYRKTKQDTSTDPGPLWSQVDAWSKLKDISTYVNEYARAAEEKVNLAQSSYDSVDRHIRLLDQAIKEQEQQMRQGNSFEMVQEHNDEIQAIQARVKRNGFMPKNDKLVLSATSTSSGANLTGLAFKNTGTNNTEEDYLLTANSSAYPLIAEFDTPFVRDMPIDPHEPRYCYCNGVSWGEMIACDGGCEREWFHLGCVGLTSAPKGKGKWYCDNNLSDVLRRYVYSEKSSDPSISKDSMLSKAPRFKPSKAKESDLTIFNTRTLNSQKATSSSCYGGLPSFSTPGFHKKGSSSKEHSINIDADTPPYVSNDSSLKRKSPDLINTLPRNDKSSSKKYRSQTSDENKENTFENVGGAACPQSTRNTTKSQALIKNNEHDFESSKTSNKENFDFRDCESDLEKRSLEELKALLRVNLEARTNSMQAIVDFHCETNRGLRQDLYVLQGYNALLDMRVEAIRKAIDKLERCCNERSKFTTDTPQLLYRDNVLQTSSTCAPNSEPFLSKEAEREVLILPDSDDDLWATFETMSPELHDSRGDPDVLERDTYRTRSDTVGDHSSSPYYTEAIRVLKEVFNLDGFRPNQFEAISATMSGKDVFVLMPTGGGKSLCYQVPAVCHSGNTDGVTVVVSPLIALMIDQVHHLKDKGIDAVLFNSDQGTENSRDTRNRLIGQGRKPRLLYVTPEKLHHSNDMRNILGRLYQSRQLARFVIDEAHCVSTWGRDFRDAYQDLDRLRVDYPTVPIMALTATANEQVIGDIVDRLRIQKCVRLTQSFNRPNLFYEIRPKKRNVLSDISDFIKNGHVKDTGVIYCLSRKKCEEVAKELRDTHGLRARHYHAQMSAADKARTQIAWQAGECEIIVATIAFGMGIDKANVRYVIHHSLPMSLDGYYQETGRAGRDGKPATCIMYYTFGDTNILFKLINEGEKTSVEEKKRQKDGVRLVVQYCANNVDCRRTQLLNYFGQSFNEADCHKSCDNCQQTSDFVEEDMTAMAVNVVKLVESMLENCDRFTKNHCMNVFKGSNLKDIKDKGHDKLPLYGIGRKLERDRIERLFDHLELYEVLKQQAFQNQTGWNTLYIQLGPMSDELRIGRMKLVMRFRVNGEKSTKPVSRSTSSNTSTVKKSKQLFKGQLLDDCIDLYQEDVVQFRN</sequence>
<keyword evidence="3" id="KW-0479">Metal-binding</keyword>
<evidence type="ECO:0000256" key="8">
    <source>
        <dbReference type="ARBA" id="ARBA00022833"/>
    </source>
</evidence>
<dbReference type="InterPro" id="IPR027417">
    <property type="entry name" value="P-loop_NTPase"/>
</dbReference>
<reference evidence="18 19" key="1">
    <citation type="journal article" date="2017" name="Mol. Ecol.">
        <title>Comparative and population genomic landscape of Phellinus noxius: A hypervariable fungus causing root rot in trees.</title>
        <authorList>
            <person name="Chung C.L."/>
            <person name="Lee T.J."/>
            <person name="Akiba M."/>
            <person name="Lee H.H."/>
            <person name="Kuo T.H."/>
            <person name="Liu D."/>
            <person name="Ke H.M."/>
            <person name="Yokoi T."/>
            <person name="Roa M.B."/>
            <person name="Lu M.J."/>
            <person name="Chang Y.Y."/>
            <person name="Ann P.J."/>
            <person name="Tsai J.N."/>
            <person name="Chen C.Y."/>
            <person name="Tzean S.S."/>
            <person name="Ota Y."/>
            <person name="Hattori T."/>
            <person name="Sahashi N."/>
            <person name="Liou R.F."/>
            <person name="Kikuchi T."/>
            <person name="Tsai I.J."/>
        </authorList>
    </citation>
    <scope>NUCLEOTIDE SEQUENCE [LARGE SCALE GENOMIC DNA]</scope>
    <source>
        <strain evidence="18 19">FFPRI411160</strain>
    </source>
</reference>
<evidence type="ECO:0000256" key="5">
    <source>
        <dbReference type="ARBA" id="ARBA00022771"/>
    </source>
</evidence>
<dbReference type="GO" id="GO:0005737">
    <property type="term" value="C:cytoplasm"/>
    <property type="evidence" value="ECO:0007669"/>
    <property type="project" value="TreeGrafter"/>
</dbReference>
<dbReference type="GO" id="GO:0016787">
    <property type="term" value="F:hydrolase activity"/>
    <property type="evidence" value="ECO:0007669"/>
    <property type="project" value="UniProtKB-KW"/>
</dbReference>
<feature type="region of interest" description="Disordered" evidence="15">
    <location>
        <begin position="1"/>
        <end position="24"/>
    </location>
</feature>
<evidence type="ECO:0000256" key="6">
    <source>
        <dbReference type="ARBA" id="ARBA00022801"/>
    </source>
</evidence>
<dbReference type="InterPro" id="IPR036390">
    <property type="entry name" value="WH_DNA-bd_sf"/>
</dbReference>
<dbReference type="Gene3D" id="3.40.50.300">
    <property type="entry name" value="P-loop containing nucleotide triphosphate hydrolases"/>
    <property type="match status" value="2"/>
</dbReference>
<dbReference type="SUPFAM" id="SSF57903">
    <property type="entry name" value="FYVE/PHD zinc finger"/>
    <property type="match status" value="1"/>
</dbReference>
<dbReference type="Pfam" id="PF00271">
    <property type="entry name" value="Helicase_C"/>
    <property type="match status" value="1"/>
</dbReference>
<dbReference type="PROSITE" id="PS00690">
    <property type="entry name" value="DEAH_ATP_HELICASE"/>
    <property type="match status" value="1"/>
</dbReference>
<dbReference type="SUPFAM" id="SSF52540">
    <property type="entry name" value="P-loop containing nucleoside triphosphate hydrolases"/>
    <property type="match status" value="1"/>
</dbReference>
<dbReference type="Gene3D" id="3.30.40.10">
    <property type="entry name" value="Zinc/RING finger domain, C3HC4 (zinc finger)"/>
    <property type="match status" value="1"/>
</dbReference>
<keyword evidence="12" id="KW-0539">Nucleus</keyword>
<dbReference type="GO" id="GO:0005524">
    <property type="term" value="F:ATP binding"/>
    <property type="evidence" value="ECO:0007669"/>
    <property type="project" value="UniProtKB-KW"/>
</dbReference>
<dbReference type="GO" id="GO:0000724">
    <property type="term" value="P:double-strand break repair via homologous recombination"/>
    <property type="evidence" value="ECO:0007669"/>
    <property type="project" value="TreeGrafter"/>
</dbReference>
<comment type="catalytic activity">
    <reaction evidence="13">
        <text>Couples ATP hydrolysis with the unwinding of duplex DNA by translocating in the 3'-5' direction.</text>
        <dbReference type="EC" id="5.6.2.4"/>
    </reaction>
</comment>
<evidence type="ECO:0000256" key="2">
    <source>
        <dbReference type="ARBA" id="ARBA00005446"/>
    </source>
</evidence>
<feature type="domain" description="Helicase ATP-binding" evidence="16">
    <location>
        <begin position="669"/>
        <end position="848"/>
    </location>
</feature>
<keyword evidence="6" id="KW-0378">Hydrolase</keyword>
<evidence type="ECO:0000256" key="15">
    <source>
        <dbReference type="SAM" id="MobiDB-lite"/>
    </source>
</evidence>
<dbReference type="GO" id="GO:0043138">
    <property type="term" value="F:3'-5' DNA helicase activity"/>
    <property type="evidence" value="ECO:0007669"/>
    <property type="project" value="UniProtKB-EC"/>
</dbReference>
<dbReference type="InterPro" id="IPR002464">
    <property type="entry name" value="DNA/RNA_helicase_DEAH_CS"/>
</dbReference>
<evidence type="ECO:0000256" key="7">
    <source>
        <dbReference type="ARBA" id="ARBA00022806"/>
    </source>
</evidence>
<dbReference type="SMART" id="SM00490">
    <property type="entry name" value="HELICc"/>
    <property type="match status" value="1"/>
</dbReference>
<gene>
    <name evidence="18" type="ORF">PNOK_0053200</name>
</gene>
<dbReference type="InterPro" id="IPR004589">
    <property type="entry name" value="DNA_helicase_ATP-dep_RecQ"/>
</dbReference>
<dbReference type="Pfam" id="PF00270">
    <property type="entry name" value="DEAD"/>
    <property type="match status" value="1"/>
</dbReference>
<keyword evidence="19" id="KW-1185">Reference proteome</keyword>
<evidence type="ECO:0000256" key="14">
    <source>
        <dbReference type="ARBA" id="ARBA00034808"/>
    </source>
</evidence>
<dbReference type="InterPro" id="IPR036388">
    <property type="entry name" value="WH-like_DNA-bd_sf"/>
</dbReference>
<evidence type="ECO:0000256" key="1">
    <source>
        <dbReference type="ARBA" id="ARBA00004123"/>
    </source>
</evidence>
<evidence type="ECO:0000256" key="12">
    <source>
        <dbReference type="ARBA" id="ARBA00023242"/>
    </source>
</evidence>
<keyword evidence="4" id="KW-0547">Nucleotide-binding</keyword>
<dbReference type="FunFam" id="3.40.50.300:FF:000340">
    <property type="entry name" value="Bloom syndrome, RecQ helicase"/>
    <property type="match status" value="1"/>
</dbReference>
<dbReference type="GO" id="GO:0005634">
    <property type="term" value="C:nucleus"/>
    <property type="evidence" value="ECO:0007669"/>
    <property type="project" value="UniProtKB-SubCell"/>
</dbReference>
<comment type="caution">
    <text evidence="18">The sequence shown here is derived from an EMBL/GenBank/DDBJ whole genome shotgun (WGS) entry which is preliminary data.</text>
</comment>
<keyword evidence="7 18" id="KW-0347">Helicase</keyword>
<dbReference type="InterPro" id="IPR001650">
    <property type="entry name" value="Helicase_C-like"/>
</dbReference>
<dbReference type="EC" id="5.6.2.4" evidence="14"/>
<dbReference type="InterPro" id="IPR024610">
    <property type="entry name" value="ING_N_histone-binding"/>
</dbReference>
<dbReference type="GO" id="GO:0008270">
    <property type="term" value="F:zinc ion binding"/>
    <property type="evidence" value="ECO:0007669"/>
    <property type="project" value="UniProtKB-KW"/>
</dbReference>
<keyword evidence="11" id="KW-0413">Isomerase</keyword>
<dbReference type="CDD" id="cd15505">
    <property type="entry name" value="PHD_ING"/>
    <property type="match status" value="1"/>
</dbReference>
<keyword evidence="8" id="KW-0862">Zinc</keyword>
<dbReference type="Pfam" id="PF09382">
    <property type="entry name" value="RQC"/>
    <property type="match status" value="1"/>
</dbReference>
<dbReference type="CDD" id="cd17920">
    <property type="entry name" value="DEXHc_RecQ"/>
    <property type="match status" value="1"/>
</dbReference>
<dbReference type="Proteomes" id="UP000217199">
    <property type="component" value="Unassembled WGS sequence"/>
</dbReference>
<dbReference type="CDD" id="cd18794">
    <property type="entry name" value="SF2_C_RecQ"/>
    <property type="match status" value="1"/>
</dbReference>
<evidence type="ECO:0000313" key="19">
    <source>
        <dbReference type="Proteomes" id="UP000217199"/>
    </source>
</evidence>
<dbReference type="GO" id="GO:0000729">
    <property type="term" value="P:DNA double-strand break processing"/>
    <property type="evidence" value="ECO:0007669"/>
    <property type="project" value="UniProtKB-ARBA"/>
</dbReference>
<comment type="subcellular location">
    <subcellularLocation>
        <location evidence="1">Nucleus</location>
    </subcellularLocation>
</comment>
<feature type="domain" description="Helicase C-terminal" evidence="17">
    <location>
        <begin position="873"/>
        <end position="1020"/>
    </location>
</feature>
<evidence type="ECO:0000256" key="13">
    <source>
        <dbReference type="ARBA" id="ARBA00034617"/>
    </source>
</evidence>
<dbReference type="GO" id="GO:0031422">
    <property type="term" value="C:RecQ family helicase-topoisomerase III complex"/>
    <property type="evidence" value="ECO:0007669"/>
    <property type="project" value="UniProtKB-ARBA"/>
</dbReference>
<dbReference type="SMART" id="SM00487">
    <property type="entry name" value="DEXDc"/>
    <property type="match status" value="1"/>
</dbReference>
<dbReference type="GO" id="GO:0003677">
    <property type="term" value="F:DNA binding"/>
    <property type="evidence" value="ECO:0007669"/>
    <property type="project" value="UniProtKB-KW"/>
</dbReference>
<dbReference type="OrthoDB" id="10261556at2759"/>
<evidence type="ECO:0000259" key="16">
    <source>
        <dbReference type="PROSITE" id="PS51192"/>
    </source>
</evidence>
<keyword evidence="10" id="KW-0238">DNA-binding</keyword>
<dbReference type="STRING" id="2282107.A0A286UV78"/>
<keyword evidence="5" id="KW-0863">Zinc-finger</keyword>
<dbReference type="SMART" id="SM00249">
    <property type="entry name" value="PHD"/>
    <property type="match status" value="1"/>
</dbReference>
<evidence type="ECO:0000256" key="9">
    <source>
        <dbReference type="ARBA" id="ARBA00022840"/>
    </source>
</evidence>
<dbReference type="Gene3D" id="6.10.140.1740">
    <property type="match status" value="1"/>
</dbReference>
<dbReference type="PROSITE" id="PS51192">
    <property type="entry name" value="HELICASE_ATP_BIND_1"/>
    <property type="match status" value="1"/>
</dbReference>
<evidence type="ECO:0000256" key="4">
    <source>
        <dbReference type="ARBA" id="ARBA00022741"/>
    </source>
</evidence>
<name>A0A286UV78_9AGAM</name>
<proteinExistence type="inferred from homology"/>
<dbReference type="InterPro" id="IPR018982">
    <property type="entry name" value="RQC_domain"/>
</dbReference>
<dbReference type="InParanoid" id="A0A286UV78"/>
<dbReference type="NCBIfam" id="TIGR00614">
    <property type="entry name" value="recQ_fam"/>
    <property type="match status" value="1"/>
</dbReference>
<dbReference type="Pfam" id="PF16124">
    <property type="entry name" value="RecQ_Zn_bind"/>
    <property type="match status" value="1"/>
</dbReference>
<dbReference type="CDD" id="cd16859">
    <property type="entry name" value="ING_ING4_5"/>
    <property type="match status" value="1"/>
</dbReference>
<evidence type="ECO:0000256" key="10">
    <source>
        <dbReference type="ARBA" id="ARBA00023125"/>
    </source>
</evidence>
<dbReference type="InterPro" id="IPR014001">
    <property type="entry name" value="Helicase_ATP-bd"/>
</dbReference>
<accession>A0A286UV78</accession>
<feature type="compositionally biased region" description="Polar residues" evidence="15">
    <location>
        <begin position="442"/>
        <end position="451"/>
    </location>
</feature>
<evidence type="ECO:0000259" key="17">
    <source>
        <dbReference type="PROSITE" id="PS51194"/>
    </source>
</evidence>
<dbReference type="InterPro" id="IPR032284">
    <property type="entry name" value="RecQ_Zn-bd"/>
</dbReference>
<dbReference type="InterPro" id="IPR011545">
    <property type="entry name" value="DEAD/DEAH_box_helicase_dom"/>
</dbReference>
<keyword evidence="9" id="KW-0067">ATP-binding</keyword>
<dbReference type="InterPro" id="IPR001965">
    <property type="entry name" value="Znf_PHD"/>
</dbReference>
<dbReference type="GO" id="GO:0009378">
    <property type="term" value="F:four-way junction helicase activity"/>
    <property type="evidence" value="ECO:0007669"/>
    <property type="project" value="TreeGrafter"/>
</dbReference>
<feature type="region of interest" description="Disordered" evidence="15">
    <location>
        <begin position="313"/>
        <end position="332"/>
    </location>
</feature>
<dbReference type="PROSITE" id="PS51194">
    <property type="entry name" value="HELICASE_CTER"/>
    <property type="match status" value="1"/>
</dbReference>
<dbReference type="GO" id="GO:0006260">
    <property type="term" value="P:DNA replication"/>
    <property type="evidence" value="ECO:0007669"/>
    <property type="project" value="InterPro"/>
</dbReference>
<evidence type="ECO:0000256" key="3">
    <source>
        <dbReference type="ARBA" id="ARBA00022723"/>
    </source>
</evidence>
<feature type="region of interest" description="Disordered" evidence="15">
    <location>
        <begin position="370"/>
        <end position="451"/>
    </location>
</feature>